<dbReference type="AlphaFoldDB" id="A0A382WSL1"/>
<proteinExistence type="predicted"/>
<accession>A0A382WSL1</accession>
<feature type="non-terminal residue" evidence="2">
    <location>
        <position position="1"/>
    </location>
</feature>
<gene>
    <name evidence="2" type="ORF">METZ01_LOCUS414488</name>
</gene>
<name>A0A382WSL1_9ZZZZ</name>
<feature type="compositionally biased region" description="Basic and acidic residues" evidence="1">
    <location>
        <begin position="37"/>
        <end position="53"/>
    </location>
</feature>
<organism evidence="2">
    <name type="scientific">marine metagenome</name>
    <dbReference type="NCBI Taxonomy" id="408172"/>
    <lineage>
        <taxon>unclassified sequences</taxon>
        <taxon>metagenomes</taxon>
        <taxon>ecological metagenomes</taxon>
    </lineage>
</organism>
<protein>
    <submittedName>
        <fullName evidence="2">Uncharacterized protein</fullName>
    </submittedName>
</protein>
<feature type="region of interest" description="Disordered" evidence="1">
    <location>
        <begin position="1"/>
        <end position="53"/>
    </location>
</feature>
<reference evidence="2" key="1">
    <citation type="submission" date="2018-05" db="EMBL/GenBank/DDBJ databases">
        <authorList>
            <person name="Lanie J.A."/>
            <person name="Ng W.-L."/>
            <person name="Kazmierczak K.M."/>
            <person name="Andrzejewski T.M."/>
            <person name="Davidsen T.M."/>
            <person name="Wayne K.J."/>
            <person name="Tettelin H."/>
            <person name="Glass J.I."/>
            <person name="Rusch D."/>
            <person name="Podicherti R."/>
            <person name="Tsui H.-C.T."/>
            <person name="Winkler M.E."/>
        </authorList>
    </citation>
    <scope>NUCLEOTIDE SEQUENCE</scope>
</reference>
<sequence length="53" mass="6019">VEKGPQHHSVWTGNTLSTSTATNGLPTQEDIVDDDSHEYADNPDNDYHRLKRR</sequence>
<feature type="compositionally biased region" description="Polar residues" evidence="1">
    <location>
        <begin position="9"/>
        <end position="26"/>
    </location>
</feature>
<evidence type="ECO:0000313" key="2">
    <source>
        <dbReference type="EMBL" id="SVD61634.1"/>
    </source>
</evidence>
<dbReference type="EMBL" id="UINC01162080">
    <property type="protein sequence ID" value="SVD61634.1"/>
    <property type="molecule type" value="Genomic_DNA"/>
</dbReference>
<evidence type="ECO:0000256" key="1">
    <source>
        <dbReference type="SAM" id="MobiDB-lite"/>
    </source>
</evidence>